<dbReference type="OrthoDB" id="10010129at2759"/>
<evidence type="ECO:0000256" key="2">
    <source>
        <dbReference type="ARBA" id="ARBA00022490"/>
    </source>
</evidence>
<evidence type="ECO:0000256" key="3">
    <source>
        <dbReference type="ARBA" id="ARBA00022723"/>
    </source>
</evidence>
<evidence type="ECO:0000256" key="8">
    <source>
        <dbReference type="PROSITE-ProRule" id="PRU00855"/>
    </source>
</evidence>
<keyword evidence="11" id="KW-1185">Reference proteome</keyword>
<evidence type="ECO:0000256" key="6">
    <source>
        <dbReference type="ARBA" id="ARBA00022845"/>
    </source>
</evidence>
<comment type="similarity">
    <text evidence="8">Belongs to the nanos family.</text>
</comment>
<keyword evidence="3" id="KW-0479">Metal-binding</keyword>
<dbReference type="GO" id="GO:0008270">
    <property type="term" value="F:zinc ion binding"/>
    <property type="evidence" value="ECO:0007669"/>
    <property type="project" value="UniProtKB-KW"/>
</dbReference>
<dbReference type="Pfam" id="PF05741">
    <property type="entry name" value="zf-nanos"/>
    <property type="match status" value="1"/>
</dbReference>
<evidence type="ECO:0000313" key="11">
    <source>
        <dbReference type="Proteomes" id="UP001107558"/>
    </source>
</evidence>
<reference evidence="10" key="1">
    <citation type="submission" date="2021-03" db="EMBL/GenBank/DDBJ databases">
        <title>Chromosome level genome of the anhydrobiotic midge Polypedilum vanderplanki.</title>
        <authorList>
            <person name="Yoshida Y."/>
            <person name="Kikawada T."/>
            <person name="Gusev O."/>
        </authorList>
    </citation>
    <scope>NUCLEOTIDE SEQUENCE</scope>
    <source>
        <strain evidence="10">NIAS01</strain>
        <tissue evidence="10">Whole body or cell culture</tissue>
    </source>
</reference>
<organism evidence="10 11">
    <name type="scientific">Polypedilum vanderplanki</name>
    <name type="common">Sleeping chironomid midge</name>
    <dbReference type="NCBI Taxonomy" id="319348"/>
    <lineage>
        <taxon>Eukaryota</taxon>
        <taxon>Metazoa</taxon>
        <taxon>Ecdysozoa</taxon>
        <taxon>Arthropoda</taxon>
        <taxon>Hexapoda</taxon>
        <taxon>Insecta</taxon>
        <taxon>Pterygota</taxon>
        <taxon>Neoptera</taxon>
        <taxon>Endopterygota</taxon>
        <taxon>Diptera</taxon>
        <taxon>Nematocera</taxon>
        <taxon>Chironomoidea</taxon>
        <taxon>Chironomidae</taxon>
        <taxon>Chironominae</taxon>
        <taxon>Polypedilum</taxon>
        <taxon>Polypedilum</taxon>
    </lineage>
</organism>
<evidence type="ECO:0000313" key="10">
    <source>
        <dbReference type="EMBL" id="KAG5682300.1"/>
    </source>
</evidence>
<keyword evidence="2" id="KW-0963">Cytoplasm</keyword>
<proteinExistence type="inferred from homology"/>
<keyword evidence="6 8" id="KW-0810">Translation regulation</keyword>
<feature type="domain" description="Nanos-type" evidence="9">
    <location>
        <begin position="282"/>
        <end position="336"/>
    </location>
</feature>
<keyword evidence="4 8" id="KW-0863">Zinc-finger</keyword>
<evidence type="ECO:0000259" key="9">
    <source>
        <dbReference type="PROSITE" id="PS51522"/>
    </source>
</evidence>
<dbReference type="Proteomes" id="UP001107558">
    <property type="component" value="Chromosome 1"/>
</dbReference>
<dbReference type="InterPro" id="IPR038129">
    <property type="entry name" value="Nanos_sf"/>
</dbReference>
<keyword evidence="7 8" id="KW-0694">RNA-binding</keyword>
<evidence type="ECO:0000256" key="1">
    <source>
        <dbReference type="ARBA" id="ARBA00004496"/>
    </source>
</evidence>
<evidence type="ECO:0000256" key="7">
    <source>
        <dbReference type="ARBA" id="ARBA00022884"/>
    </source>
</evidence>
<dbReference type="GO" id="GO:0005737">
    <property type="term" value="C:cytoplasm"/>
    <property type="evidence" value="ECO:0007669"/>
    <property type="project" value="UniProtKB-SubCell"/>
</dbReference>
<dbReference type="Gene3D" id="4.10.60.30">
    <property type="entry name" value="Nanos, RNA-binding domain"/>
    <property type="match status" value="1"/>
</dbReference>
<dbReference type="PANTHER" id="PTHR12887">
    <property type="entry name" value="NANOS PROTEIN"/>
    <property type="match status" value="1"/>
</dbReference>
<accession>A0A9J6CJY4</accession>
<gene>
    <name evidence="10" type="ORF">PVAND_011660</name>
</gene>
<evidence type="ECO:0000256" key="4">
    <source>
        <dbReference type="ARBA" id="ARBA00022771"/>
    </source>
</evidence>
<dbReference type="PROSITE" id="PS51522">
    <property type="entry name" value="ZF_NANOS"/>
    <property type="match status" value="1"/>
</dbReference>
<sequence>MSCISFMKQLLKFGRKLSKMASNLKIESYKYTKIEKVNLDFTLGNNKSENSSGYFPSMNNESISDQSVFIIDNLKKIGLEELEKDNIEKMICNYSSINVDDNWVNKPPRSPWQDLNFNENDYFGFEEKVYFNLNQQMFSEENSTQVSAECSSYSYSPMSSYGSNNFFDSETSTDQQFMFENNKIIPSESELASFDLNEHFSKTQMMTLFSPSIASTPFVQQPKKDIMLSSEFNIGDINNQWNSFLVDQPKSKNSIAYNEQQVKTSKKRRSKVKPNKKSLENFCAFCKNNGEPMAVFNSHAVKDAKGRVLCPKLRIYKCPICGKDGDEAHTTKYCPEKKIITYEDIIKIEALKAKYKR</sequence>
<dbReference type="InterPro" id="IPR024161">
    <property type="entry name" value="Znf_nanos-typ"/>
</dbReference>
<name>A0A9J6CJY4_POLVA</name>
<evidence type="ECO:0000256" key="5">
    <source>
        <dbReference type="ARBA" id="ARBA00022833"/>
    </source>
</evidence>
<dbReference type="GO" id="GO:0003723">
    <property type="term" value="F:RNA binding"/>
    <property type="evidence" value="ECO:0007669"/>
    <property type="project" value="UniProtKB-UniRule"/>
</dbReference>
<dbReference type="InterPro" id="IPR008705">
    <property type="entry name" value="Nanos/Xcar2"/>
</dbReference>
<keyword evidence="5" id="KW-0862">Zinc</keyword>
<dbReference type="AlphaFoldDB" id="A0A9J6CJY4"/>
<dbReference type="EMBL" id="JADBJN010000001">
    <property type="protein sequence ID" value="KAG5682300.1"/>
    <property type="molecule type" value="Genomic_DNA"/>
</dbReference>
<dbReference type="GO" id="GO:0006417">
    <property type="term" value="P:regulation of translation"/>
    <property type="evidence" value="ECO:0007669"/>
    <property type="project" value="UniProtKB-UniRule"/>
</dbReference>
<comment type="caution">
    <text evidence="10">The sequence shown here is derived from an EMBL/GenBank/DDBJ whole genome shotgun (WGS) entry which is preliminary data.</text>
</comment>
<comment type="subcellular location">
    <subcellularLocation>
        <location evidence="1">Cytoplasm</location>
    </subcellularLocation>
</comment>
<protein>
    <recommendedName>
        <fullName evidence="9">Nanos-type domain-containing protein</fullName>
    </recommendedName>
</protein>